<evidence type="ECO:0000313" key="4">
    <source>
        <dbReference type="EMBL" id="KHJ82639.1"/>
    </source>
</evidence>
<dbReference type="InterPro" id="IPR036770">
    <property type="entry name" value="Ankyrin_rpt-contain_sf"/>
</dbReference>
<dbReference type="PROSITE" id="PS50088">
    <property type="entry name" value="ANK_REPEAT"/>
    <property type="match status" value="3"/>
</dbReference>
<dbReference type="EMBL" id="KN578069">
    <property type="protein sequence ID" value="KHJ82639.1"/>
    <property type="molecule type" value="Genomic_DNA"/>
</dbReference>
<dbReference type="PANTHER" id="PTHR24198:SF165">
    <property type="entry name" value="ANKYRIN REPEAT-CONTAINING PROTEIN-RELATED"/>
    <property type="match status" value="1"/>
</dbReference>
<dbReference type="Gene3D" id="1.25.40.20">
    <property type="entry name" value="Ankyrin repeat-containing domain"/>
    <property type="match status" value="1"/>
</dbReference>
<evidence type="ECO:0000256" key="3">
    <source>
        <dbReference type="PROSITE-ProRule" id="PRU00023"/>
    </source>
</evidence>
<dbReference type="PROSITE" id="PS50297">
    <property type="entry name" value="ANK_REP_REGION"/>
    <property type="match status" value="2"/>
</dbReference>
<feature type="repeat" description="ANK" evidence="3">
    <location>
        <begin position="39"/>
        <end position="62"/>
    </location>
</feature>
<accession>A0A0B1SCM1</accession>
<dbReference type="Pfam" id="PF12796">
    <property type="entry name" value="Ank_2"/>
    <property type="match status" value="1"/>
</dbReference>
<name>A0A0B1SCM1_OESDE</name>
<sequence length="163" mass="17815">QHAQLPIHLACERRSKKGFPIAKRILEEYELQRLDRDGDGSLPVHLALKAGNLPLAELLLSHQTQQQCLEADGAGDTLLHIACRSGNMEAIRVAIAAGCDDPNIQNAVGRTALHEVAYLGEANLLKIMFKLKANANVHDKVLIFSLPLILPAIAKNTSFFCFS</sequence>
<dbReference type="OrthoDB" id="195446at2759"/>
<evidence type="ECO:0000313" key="5">
    <source>
        <dbReference type="Proteomes" id="UP000053660"/>
    </source>
</evidence>
<proteinExistence type="predicted"/>
<keyword evidence="2 3" id="KW-0040">ANK repeat</keyword>
<evidence type="ECO:0000256" key="2">
    <source>
        <dbReference type="ARBA" id="ARBA00023043"/>
    </source>
</evidence>
<dbReference type="PANTHER" id="PTHR24198">
    <property type="entry name" value="ANKYRIN REPEAT AND PROTEIN KINASE DOMAIN-CONTAINING PROTEIN"/>
    <property type="match status" value="1"/>
</dbReference>
<organism evidence="4 5">
    <name type="scientific">Oesophagostomum dentatum</name>
    <name type="common">Nodular worm</name>
    <dbReference type="NCBI Taxonomy" id="61180"/>
    <lineage>
        <taxon>Eukaryota</taxon>
        <taxon>Metazoa</taxon>
        <taxon>Ecdysozoa</taxon>
        <taxon>Nematoda</taxon>
        <taxon>Chromadorea</taxon>
        <taxon>Rhabditida</taxon>
        <taxon>Rhabditina</taxon>
        <taxon>Rhabditomorpha</taxon>
        <taxon>Strongyloidea</taxon>
        <taxon>Strongylidae</taxon>
        <taxon>Oesophagostomum</taxon>
    </lineage>
</organism>
<keyword evidence="1" id="KW-0677">Repeat</keyword>
<dbReference type="SMART" id="SM00248">
    <property type="entry name" value="ANK"/>
    <property type="match status" value="3"/>
</dbReference>
<dbReference type="Proteomes" id="UP000053660">
    <property type="component" value="Unassembled WGS sequence"/>
</dbReference>
<protein>
    <submittedName>
        <fullName evidence="4">Ankyrin repeat protein</fullName>
    </submittedName>
</protein>
<feature type="non-terminal residue" evidence="4">
    <location>
        <position position="1"/>
    </location>
</feature>
<gene>
    <name evidence="4" type="ORF">OESDEN_17667</name>
</gene>
<dbReference type="AlphaFoldDB" id="A0A0B1SCM1"/>
<keyword evidence="5" id="KW-1185">Reference proteome</keyword>
<dbReference type="SUPFAM" id="SSF48403">
    <property type="entry name" value="Ankyrin repeat"/>
    <property type="match status" value="1"/>
</dbReference>
<dbReference type="InterPro" id="IPR002110">
    <property type="entry name" value="Ankyrin_rpt"/>
</dbReference>
<reference evidence="4 5" key="1">
    <citation type="submission" date="2014-03" db="EMBL/GenBank/DDBJ databases">
        <title>Draft genome of the hookworm Oesophagostomum dentatum.</title>
        <authorList>
            <person name="Mitreva M."/>
        </authorList>
    </citation>
    <scope>NUCLEOTIDE SEQUENCE [LARGE SCALE GENOMIC DNA]</scope>
    <source>
        <strain evidence="4 5">OD-Hann</strain>
    </source>
</reference>
<evidence type="ECO:0000256" key="1">
    <source>
        <dbReference type="ARBA" id="ARBA00022737"/>
    </source>
</evidence>
<feature type="repeat" description="ANK" evidence="3">
    <location>
        <begin position="108"/>
        <end position="140"/>
    </location>
</feature>
<feature type="repeat" description="ANK" evidence="3">
    <location>
        <begin position="74"/>
        <end position="100"/>
    </location>
</feature>